<protein>
    <recommendedName>
        <fullName evidence="3">DUF721 domain-containing protein</fullName>
    </recommendedName>
</protein>
<dbReference type="AlphaFoldDB" id="M7P1J2"/>
<organism evidence="1 2">
    <name type="scientific">Methylophaga lonarensis MPL</name>
    <dbReference type="NCBI Taxonomy" id="1286106"/>
    <lineage>
        <taxon>Bacteria</taxon>
        <taxon>Pseudomonadati</taxon>
        <taxon>Pseudomonadota</taxon>
        <taxon>Gammaproteobacteria</taxon>
        <taxon>Thiotrichales</taxon>
        <taxon>Piscirickettsiaceae</taxon>
        <taxon>Methylophaga</taxon>
    </lineage>
</organism>
<dbReference type="STRING" id="1286106.MPL1_05669"/>
<proteinExistence type="predicted"/>
<keyword evidence="2" id="KW-1185">Reference proteome</keyword>
<dbReference type="Pfam" id="PF05258">
    <property type="entry name" value="DciA"/>
    <property type="match status" value="1"/>
</dbReference>
<dbReference type="InterPro" id="IPR007922">
    <property type="entry name" value="DciA-like"/>
</dbReference>
<comment type="caution">
    <text evidence="1">The sequence shown here is derived from an EMBL/GenBank/DDBJ whole genome shotgun (WGS) entry which is preliminary data.</text>
</comment>
<evidence type="ECO:0008006" key="3">
    <source>
        <dbReference type="Google" id="ProtNLM"/>
    </source>
</evidence>
<dbReference type="OrthoDB" id="5767011at2"/>
<dbReference type="RefSeq" id="WP_009726139.1">
    <property type="nucleotide sequence ID" value="NZ_APHR01000027.1"/>
</dbReference>
<evidence type="ECO:0000313" key="1">
    <source>
        <dbReference type="EMBL" id="EMR13351.1"/>
    </source>
</evidence>
<dbReference type="Proteomes" id="UP000012019">
    <property type="component" value="Unassembled WGS sequence"/>
</dbReference>
<name>M7P1J2_9GAMM</name>
<gene>
    <name evidence="1" type="ORF">MPL1_05669</name>
</gene>
<dbReference type="PATRIC" id="fig|1286106.3.peg.1136"/>
<sequence>MSKSPEPLSRIFVNNNRLAALSQRSRQLSQLNHILHNILPSRFSEHCQLANLNETTVVILCDQSSYASMLRFQSAQICKALSEQTGLNVQQLELKVRPFVKTSRITGRNQLELSKNSAKSIEQTASGIEDGALKTALNQLAKRCRQD</sequence>
<reference evidence="1 2" key="1">
    <citation type="journal article" date="2013" name="Genome Announc.">
        <title>Draft Genome Sequence of Methylophaga lonarensis MPLT, a Haloalkaliphilic (Non-Methane-Utilizing) Methylotroph.</title>
        <authorList>
            <person name="Shetty S.A."/>
            <person name="Marathe N.P."/>
            <person name="Munot H."/>
            <person name="Antony C.P."/>
            <person name="Dhotre D.P."/>
            <person name="Murrell J.C."/>
            <person name="Shouche Y.S."/>
        </authorList>
    </citation>
    <scope>NUCLEOTIDE SEQUENCE [LARGE SCALE GENOMIC DNA]</scope>
    <source>
        <strain evidence="1 2">MPL</strain>
    </source>
</reference>
<dbReference type="EMBL" id="APHR01000027">
    <property type="protein sequence ID" value="EMR13351.1"/>
    <property type="molecule type" value="Genomic_DNA"/>
</dbReference>
<evidence type="ECO:0000313" key="2">
    <source>
        <dbReference type="Proteomes" id="UP000012019"/>
    </source>
</evidence>
<dbReference type="eggNOG" id="COG4701">
    <property type="taxonomic scope" value="Bacteria"/>
</dbReference>
<accession>M7P1J2</accession>